<dbReference type="Proteomes" id="UP000887540">
    <property type="component" value="Unplaced"/>
</dbReference>
<evidence type="ECO:0000313" key="3">
    <source>
        <dbReference type="WBParaSite" id="ACRNAN_scaffold6491.g8226.t1"/>
    </source>
</evidence>
<sequence length="85" mass="10235">MFLLYWSNQSMMKLKFDAKIALTHRYQLAENLRVVQIMTPITNLYVTFAFFLYMYRDKRTRRKIICILHKNSKVATEKQSVTIPN</sequence>
<evidence type="ECO:0000256" key="1">
    <source>
        <dbReference type="SAM" id="Phobius"/>
    </source>
</evidence>
<proteinExistence type="predicted"/>
<name>A0A914E9K4_9BILA</name>
<keyword evidence="1" id="KW-0812">Transmembrane</keyword>
<keyword evidence="1" id="KW-1133">Transmembrane helix</keyword>
<dbReference type="AlphaFoldDB" id="A0A914E9K4"/>
<evidence type="ECO:0000313" key="2">
    <source>
        <dbReference type="Proteomes" id="UP000887540"/>
    </source>
</evidence>
<reference evidence="3" key="1">
    <citation type="submission" date="2022-11" db="UniProtKB">
        <authorList>
            <consortium name="WormBaseParasite"/>
        </authorList>
    </citation>
    <scope>IDENTIFICATION</scope>
</reference>
<organism evidence="2 3">
    <name type="scientific">Acrobeloides nanus</name>
    <dbReference type="NCBI Taxonomy" id="290746"/>
    <lineage>
        <taxon>Eukaryota</taxon>
        <taxon>Metazoa</taxon>
        <taxon>Ecdysozoa</taxon>
        <taxon>Nematoda</taxon>
        <taxon>Chromadorea</taxon>
        <taxon>Rhabditida</taxon>
        <taxon>Tylenchina</taxon>
        <taxon>Cephalobomorpha</taxon>
        <taxon>Cephaloboidea</taxon>
        <taxon>Cephalobidae</taxon>
        <taxon>Acrobeloides</taxon>
    </lineage>
</organism>
<feature type="transmembrane region" description="Helical" evidence="1">
    <location>
        <begin position="34"/>
        <end position="55"/>
    </location>
</feature>
<protein>
    <submittedName>
        <fullName evidence="3">Uncharacterized protein</fullName>
    </submittedName>
</protein>
<keyword evidence="2" id="KW-1185">Reference proteome</keyword>
<dbReference type="WBParaSite" id="ACRNAN_scaffold6491.g8226.t1">
    <property type="protein sequence ID" value="ACRNAN_scaffold6491.g8226.t1"/>
    <property type="gene ID" value="ACRNAN_scaffold6491.g8226"/>
</dbReference>
<accession>A0A914E9K4</accession>
<keyword evidence="1" id="KW-0472">Membrane</keyword>